<evidence type="ECO:0000256" key="1">
    <source>
        <dbReference type="PIRSR" id="PIRSR019876-1"/>
    </source>
</evidence>
<keyword evidence="1" id="KW-0479">Metal-binding</keyword>
<name>A0A397MBV1_ECTOL</name>
<dbReference type="SUPFAM" id="SSF54621">
    <property type="entry name" value="Heme-binding protein A (HasA)"/>
    <property type="match status" value="1"/>
</dbReference>
<dbReference type="AlphaFoldDB" id="A0A397MBV1"/>
<organism evidence="2 3">
    <name type="scientific">Ectopseudomonas oleovorans</name>
    <name type="common">Pseudomonas oleovorans</name>
    <dbReference type="NCBI Taxonomy" id="301"/>
    <lineage>
        <taxon>Bacteria</taxon>
        <taxon>Pseudomonadati</taxon>
        <taxon>Pseudomonadota</taxon>
        <taxon>Gammaproteobacteria</taxon>
        <taxon>Pseudomonadales</taxon>
        <taxon>Pseudomonadaceae</taxon>
        <taxon>Ectopseudomonas</taxon>
    </lineage>
</organism>
<gene>
    <name evidence="2" type="ORF">DFO61_4666</name>
</gene>
<evidence type="ECO:0000313" key="3">
    <source>
        <dbReference type="Proteomes" id="UP000265836"/>
    </source>
</evidence>
<dbReference type="Pfam" id="PF06438">
    <property type="entry name" value="HasA"/>
    <property type="match status" value="1"/>
</dbReference>
<dbReference type="Proteomes" id="UP000265836">
    <property type="component" value="Unassembled WGS sequence"/>
</dbReference>
<proteinExistence type="predicted"/>
<reference evidence="2 3" key="1">
    <citation type="submission" date="2018-08" db="EMBL/GenBank/DDBJ databases">
        <title>Genome sequencing of rice bacterial endophytes.</title>
        <authorList>
            <person name="Venturi V."/>
        </authorList>
    </citation>
    <scope>NUCLEOTIDE SEQUENCE [LARGE SCALE GENOMIC DNA]</scope>
    <source>
        <strain evidence="2 3">E1205</strain>
    </source>
</reference>
<keyword evidence="1" id="KW-0349">Heme</keyword>
<feature type="binding site" description="axial binding residue" evidence="1">
    <location>
        <position position="32"/>
    </location>
    <ligand>
        <name>heme</name>
        <dbReference type="ChEBI" id="CHEBI:30413"/>
    </ligand>
    <ligandPart>
        <name>Fe</name>
        <dbReference type="ChEBI" id="CHEBI:18248"/>
    </ligandPart>
</feature>
<protein>
    <submittedName>
        <fullName evidence="2">Heme acquisition protein HasA</fullName>
    </submittedName>
</protein>
<sequence length="203" mass="20885">MSVSVTYDPIFGSSTIDDYLAFWSTGFATAGHGYSNTGGFSNGTFSGDQYATHGANGSDYAFIADSDTSLNYVFNPALPASSNQNHYLYGQLDNISLGEVLGGGSGSDFSLSNYVVTFSGLDLSAAFGAGRVGNEVHETLYSLMQGNTAPLETVLDDLFAAYGVSTDDTFDVVAAALAAGPLSTSSAELIGVPELADDLALAA</sequence>
<dbReference type="GO" id="GO:0046872">
    <property type="term" value="F:metal ion binding"/>
    <property type="evidence" value="ECO:0007669"/>
    <property type="project" value="UniProtKB-KW"/>
</dbReference>
<dbReference type="EMBL" id="QXDA01000008">
    <property type="protein sequence ID" value="RIA19321.1"/>
    <property type="molecule type" value="Genomic_DNA"/>
</dbReference>
<dbReference type="PIRSF" id="PIRSF019876">
    <property type="entry name" value="HasA"/>
    <property type="match status" value="1"/>
</dbReference>
<evidence type="ECO:0000313" key="2">
    <source>
        <dbReference type="EMBL" id="RIA19321.1"/>
    </source>
</evidence>
<comment type="caution">
    <text evidence="2">The sequence shown here is derived from an EMBL/GenBank/DDBJ whole genome shotgun (WGS) entry which is preliminary data.</text>
</comment>
<dbReference type="InterPro" id="IPR036912">
    <property type="entry name" value="HasA_haem-bd_sf"/>
</dbReference>
<accession>A0A397MBV1</accession>
<dbReference type="Gene3D" id="3.30.1500.10">
    <property type="entry name" value="Haem-binding HasA"/>
    <property type="match status" value="1"/>
</dbReference>
<dbReference type="InterPro" id="IPR010495">
    <property type="entry name" value="HasA_haem-bd"/>
</dbReference>
<dbReference type="RefSeq" id="WP_119694921.1">
    <property type="nucleotide sequence ID" value="NZ_QXDA01000008.1"/>
</dbReference>
<keyword evidence="1" id="KW-0408">Iron</keyword>
<feature type="binding site" description="axial binding residue" evidence="1">
    <location>
        <position position="72"/>
    </location>
    <ligand>
        <name>heme</name>
        <dbReference type="ChEBI" id="CHEBI:30413"/>
    </ligand>
    <ligandPart>
        <name>Fe</name>
        <dbReference type="ChEBI" id="CHEBI:18248"/>
    </ligandPart>
</feature>